<evidence type="ECO:0008006" key="3">
    <source>
        <dbReference type="Google" id="ProtNLM"/>
    </source>
</evidence>
<proteinExistence type="predicted"/>
<dbReference type="RefSeq" id="WP_062251016.1">
    <property type="nucleotide sequence ID" value="NZ_LHZA01000157.1"/>
</dbReference>
<dbReference type="Proteomes" id="UP000075473">
    <property type="component" value="Unassembled WGS sequence"/>
</dbReference>
<accession>A0A149Q2U3</accession>
<dbReference type="AlphaFoldDB" id="A0A149Q2U3"/>
<evidence type="ECO:0000313" key="1">
    <source>
        <dbReference type="EMBL" id="KXU91668.1"/>
    </source>
</evidence>
<dbReference type="PATRIC" id="fig|178900.5.peg.362"/>
<name>A0A149Q2U3_9PROT</name>
<organism evidence="1 2">
    <name type="scientific">Acetobacter cerevisiae</name>
    <dbReference type="NCBI Taxonomy" id="178900"/>
    <lineage>
        <taxon>Bacteria</taxon>
        <taxon>Pseudomonadati</taxon>
        <taxon>Pseudomonadota</taxon>
        <taxon>Alphaproteobacteria</taxon>
        <taxon>Acetobacterales</taxon>
        <taxon>Acetobacteraceae</taxon>
        <taxon>Acetobacter</taxon>
    </lineage>
</organism>
<comment type="caution">
    <text evidence="1">The sequence shown here is derived from an EMBL/GenBank/DDBJ whole genome shotgun (WGS) entry which is preliminary data.</text>
</comment>
<sequence length="166" mass="18632">MEITGEGRPPLYNSHLETGTRAIVILEAAYPRALDLARLTWFDHLVVHTKDIGGPDSLHPALPGRTGELLIRRRLVEESLSFMRRLHLIDVTHDETGIAYRAGDDASAFVNLLTTNYALGLKERARWLIAELGDLDAAHLTKRVADQIGRWSVEFQGEDSLPRQRS</sequence>
<dbReference type="Pfam" id="PF20288">
    <property type="entry name" value="MC2"/>
    <property type="match status" value="1"/>
</dbReference>
<dbReference type="InterPro" id="IPR046904">
    <property type="entry name" value="ABC-3C_MC2"/>
</dbReference>
<protein>
    <recommendedName>
        <fullName evidence="3">Threonine transporter</fullName>
    </recommendedName>
</protein>
<gene>
    <name evidence="1" type="ORF">AD928_13115</name>
</gene>
<evidence type="ECO:0000313" key="2">
    <source>
        <dbReference type="Proteomes" id="UP000075473"/>
    </source>
</evidence>
<dbReference type="EMBL" id="LHZA01000157">
    <property type="protein sequence ID" value="KXU91668.1"/>
    <property type="molecule type" value="Genomic_DNA"/>
</dbReference>
<reference evidence="1 2" key="1">
    <citation type="submission" date="2015-06" db="EMBL/GenBank/DDBJ databases">
        <title>Improved classification and identification of acetic acid bacteria using matrix-assisted laser desorption/ionization time-of-flight mass spectrometry; Gluconobacter nephelii and Gluconobacter uchimurae are later heterotypic synonyms of Gluconobacter japonicus and Gluconobacter oxydans, respectively.</title>
        <authorList>
            <person name="Li L."/>
            <person name="Cleenwerck I."/>
            <person name="De Vuyst L."/>
            <person name="Vandamme P."/>
        </authorList>
    </citation>
    <scope>NUCLEOTIDE SEQUENCE [LARGE SCALE GENOMIC DNA]</scope>
    <source>
        <strain evidence="1 2">LMG 1625</strain>
    </source>
</reference>